<accession>A0A1H9XI47</accession>
<evidence type="ECO:0000256" key="1">
    <source>
        <dbReference type="ARBA" id="ARBA00001946"/>
    </source>
</evidence>
<protein>
    <submittedName>
        <fullName evidence="6">ADP-ribose pyrophosphatase YjhB, NUDIX family</fullName>
    </submittedName>
</protein>
<evidence type="ECO:0000256" key="3">
    <source>
        <dbReference type="ARBA" id="ARBA00022801"/>
    </source>
</evidence>
<dbReference type="InterPro" id="IPR000086">
    <property type="entry name" value="NUDIX_hydrolase_dom"/>
</dbReference>
<evidence type="ECO:0000256" key="2">
    <source>
        <dbReference type="ARBA" id="ARBA00005582"/>
    </source>
</evidence>
<evidence type="ECO:0000256" key="4">
    <source>
        <dbReference type="RuleBase" id="RU003476"/>
    </source>
</evidence>
<dbReference type="Proteomes" id="UP000199019">
    <property type="component" value="Unassembled WGS sequence"/>
</dbReference>
<dbReference type="OrthoDB" id="9804442at2"/>
<evidence type="ECO:0000259" key="5">
    <source>
        <dbReference type="PROSITE" id="PS51462"/>
    </source>
</evidence>
<evidence type="ECO:0000313" key="6">
    <source>
        <dbReference type="EMBL" id="SES45729.1"/>
    </source>
</evidence>
<proteinExistence type="inferred from homology"/>
<dbReference type="InterPro" id="IPR015797">
    <property type="entry name" value="NUDIX_hydrolase-like_dom_sf"/>
</dbReference>
<dbReference type="AlphaFoldDB" id="A0A1H9XI47"/>
<name>A0A1H9XI47_9MICO</name>
<dbReference type="RefSeq" id="WP_091761735.1">
    <property type="nucleotide sequence ID" value="NZ_FOHB01000008.1"/>
</dbReference>
<sequence>MARRIDYYDDPDAPKANSIRPSAGAFVQREGKILLIQRSDNGNWSMPGGAQDPGESLTRTAVRETLEESGVHVRVTGLVGIFTDPRHVVHYTSNDEVRQEFTVIYRADYVDGDATESDESTHVGWFTADEIVELRMDPSQRKRLEWAVSREEPYIDPEGD</sequence>
<organism evidence="6 7">
    <name type="scientific">Pedococcus cremeus</name>
    <dbReference type="NCBI Taxonomy" id="587636"/>
    <lineage>
        <taxon>Bacteria</taxon>
        <taxon>Bacillati</taxon>
        <taxon>Actinomycetota</taxon>
        <taxon>Actinomycetes</taxon>
        <taxon>Micrococcales</taxon>
        <taxon>Intrasporangiaceae</taxon>
        <taxon>Pedococcus</taxon>
    </lineage>
</organism>
<keyword evidence="3 4" id="KW-0378">Hydrolase</keyword>
<comment type="similarity">
    <text evidence="2 4">Belongs to the Nudix hydrolase family.</text>
</comment>
<feature type="domain" description="Nudix hydrolase" evidence="5">
    <location>
        <begin position="18"/>
        <end position="149"/>
    </location>
</feature>
<dbReference type="STRING" id="587636.SAMN05216199_3837"/>
<dbReference type="PANTHER" id="PTHR43046:SF16">
    <property type="entry name" value="ADP-RIBOSE PYROPHOSPHATASE YJHB-RELATED"/>
    <property type="match status" value="1"/>
</dbReference>
<dbReference type="Gene3D" id="3.90.79.10">
    <property type="entry name" value="Nucleoside Triphosphate Pyrophosphohydrolase"/>
    <property type="match status" value="1"/>
</dbReference>
<dbReference type="PROSITE" id="PS51462">
    <property type="entry name" value="NUDIX"/>
    <property type="match status" value="1"/>
</dbReference>
<evidence type="ECO:0000313" key="7">
    <source>
        <dbReference type="Proteomes" id="UP000199019"/>
    </source>
</evidence>
<dbReference type="SUPFAM" id="SSF55811">
    <property type="entry name" value="Nudix"/>
    <property type="match status" value="1"/>
</dbReference>
<dbReference type="InterPro" id="IPR020476">
    <property type="entry name" value="Nudix_hydrolase"/>
</dbReference>
<comment type="cofactor">
    <cofactor evidence="1">
        <name>Mg(2+)</name>
        <dbReference type="ChEBI" id="CHEBI:18420"/>
    </cofactor>
</comment>
<keyword evidence="7" id="KW-1185">Reference proteome</keyword>
<dbReference type="PRINTS" id="PR00502">
    <property type="entry name" value="NUDIXFAMILY"/>
</dbReference>
<dbReference type="PROSITE" id="PS00893">
    <property type="entry name" value="NUDIX_BOX"/>
    <property type="match status" value="1"/>
</dbReference>
<dbReference type="InterPro" id="IPR020084">
    <property type="entry name" value="NUDIX_hydrolase_CS"/>
</dbReference>
<gene>
    <name evidence="6" type="ORF">SAMN05216199_3837</name>
</gene>
<dbReference type="EMBL" id="FOHB01000008">
    <property type="protein sequence ID" value="SES45729.1"/>
    <property type="molecule type" value="Genomic_DNA"/>
</dbReference>
<dbReference type="Pfam" id="PF00293">
    <property type="entry name" value="NUDIX"/>
    <property type="match status" value="1"/>
</dbReference>
<dbReference type="PANTHER" id="PTHR43046">
    <property type="entry name" value="GDP-MANNOSE MANNOSYL HYDROLASE"/>
    <property type="match status" value="1"/>
</dbReference>
<reference evidence="7" key="1">
    <citation type="submission" date="2016-10" db="EMBL/GenBank/DDBJ databases">
        <authorList>
            <person name="Varghese N."/>
            <person name="Submissions S."/>
        </authorList>
    </citation>
    <scope>NUCLEOTIDE SEQUENCE [LARGE SCALE GENOMIC DNA]</scope>
    <source>
        <strain evidence="7">CGMCC 1.6963</strain>
    </source>
</reference>
<dbReference type="GO" id="GO:0016787">
    <property type="term" value="F:hydrolase activity"/>
    <property type="evidence" value="ECO:0007669"/>
    <property type="project" value="UniProtKB-KW"/>
</dbReference>